<sequence length="407" mass="45847">MPTLIKTLQATFVRPTAHKESKLIELCESYREALHEAFDAGASTLSAVGEIVVPYDLPYQAKAAVCTFVRQLRQVDHAKELGDGQPVRFSNQAATFDHSSERTHGFTWWVPQPGWGTNFWIPLRINPAQETYWHDLVNEDADPGPIILRQRGATWELLVTVKYDVDEPKGDGEITYVGLDIGETALVTGCALTRGSPTAPFVCDGGRAKQLRKEMFTTLKRLQERDAAAWRIDERFAYFQNALTDIIEKASRQAVEYAAQYDNPVIVMEDLSYIRERLDYSRYMNRRLHSWAFARLQRRIEEKAADAGIVIKYVNPAYTSQVCHACRHMGRRDSQAVFRCPNDACHISTFQADINAAANIARRANPWGESVPLDQAGRDDSPQDGRGCDTATTPRVQSRDADDAHGR</sequence>
<dbReference type="InterPro" id="IPR010095">
    <property type="entry name" value="Cas12f1-like_TNB"/>
</dbReference>
<evidence type="ECO:0000256" key="1">
    <source>
        <dbReference type="ARBA" id="ARBA00023125"/>
    </source>
</evidence>
<dbReference type="GO" id="GO:0003677">
    <property type="term" value="F:DNA binding"/>
    <property type="evidence" value="ECO:0007669"/>
    <property type="project" value="UniProtKB-KW"/>
</dbReference>
<feature type="compositionally biased region" description="Basic and acidic residues" evidence="2">
    <location>
        <begin position="376"/>
        <end position="387"/>
    </location>
</feature>
<dbReference type="PANTHER" id="PTHR30405">
    <property type="entry name" value="TRANSPOSASE"/>
    <property type="match status" value="1"/>
</dbReference>
<dbReference type="NCBIfam" id="TIGR01766">
    <property type="entry name" value="IS200/IS605 family accessory protein TnpB-like domain"/>
    <property type="match status" value="1"/>
</dbReference>
<evidence type="ECO:0000256" key="2">
    <source>
        <dbReference type="SAM" id="MobiDB-lite"/>
    </source>
</evidence>
<evidence type="ECO:0000313" key="5">
    <source>
        <dbReference type="Proteomes" id="UP000252189"/>
    </source>
</evidence>
<evidence type="ECO:0000259" key="3">
    <source>
        <dbReference type="Pfam" id="PF07282"/>
    </source>
</evidence>
<protein>
    <submittedName>
        <fullName evidence="4">Transposase</fullName>
    </submittedName>
</protein>
<feature type="domain" description="Cas12f1-like TNB" evidence="3">
    <location>
        <begin position="293"/>
        <end position="360"/>
    </location>
</feature>
<feature type="compositionally biased region" description="Basic and acidic residues" evidence="2">
    <location>
        <begin position="397"/>
        <end position="407"/>
    </location>
</feature>
<accession>A0A368N1Q9</accession>
<proteinExistence type="predicted"/>
<dbReference type="NCBIfam" id="NF040570">
    <property type="entry name" value="guided_TnpB"/>
    <property type="match status" value="1"/>
</dbReference>
<dbReference type="EMBL" id="QPHM01000003">
    <property type="protein sequence ID" value="RCU44442.1"/>
    <property type="molecule type" value="Genomic_DNA"/>
</dbReference>
<organism evidence="4 5">
    <name type="scientific">Haloplanus salinus</name>
    <dbReference type="NCBI Taxonomy" id="1126245"/>
    <lineage>
        <taxon>Archaea</taxon>
        <taxon>Methanobacteriati</taxon>
        <taxon>Methanobacteriota</taxon>
        <taxon>Stenosarchaea group</taxon>
        <taxon>Halobacteria</taxon>
        <taxon>Halobacteriales</taxon>
        <taxon>Haloferacaceae</taxon>
        <taxon>Haloplanus</taxon>
    </lineage>
</organism>
<keyword evidence="5" id="KW-1185">Reference proteome</keyword>
<reference evidence="4 5" key="1">
    <citation type="submission" date="2018-07" db="EMBL/GenBank/DDBJ databases">
        <title>Genome sequences of Haloplanus salinus JCM 18368T.</title>
        <authorList>
            <person name="Kim Y.B."/>
            <person name="Roh S.W."/>
        </authorList>
    </citation>
    <scope>NUCLEOTIDE SEQUENCE [LARGE SCALE GENOMIC DNA]</scope>
    <source>
        <strain evidence="4 5">JCM 18368</strain>
    </source>
</reference>
<dbReference type="Pfam" id="PF07282">
    <property type="entry name" value="Cas12f1-like_TNB"/>
    <property type="match status" value="1"/>
</dbReference>
<evidence type="ECO:0000313" key="4">
    <source>
        <dbReference type="EMBL" id="RCU44442.1"/>
    </source>
</evidence>
<comment type="caution">
    <text evidence="4">The sequence shown here is derived from an EMBL/GenBank/DDBJ whole genome shotgun (WGS) entry which is preliminary data.</text>
</comment>
<dbReference type="Proteomes" id="UP000252189">
    <property type="component" value="Unassembled WGS sequence"/>
</dbReference>
<dbReference type="OrthoDB" id="168528at2157"/>
<dbReference type="AlphaFoldDB" id="A0A368N1Q9"/>
<gene>
    <name evidence="4" type="ORF">DU504_17005</name>
</gene>
<feature type="region of interest" description="Disordered" evidence="2">
    <location>
        <begin position="368"/>
        <end position="407"/>
    </location>
</feature>
<dbReference type="InterPro" id="IPR051399">
    <property type="entry name" value="RNA-guided_DNA_endo/Transpos"/>
</dbReference>
<dbReference type="PANTHER" id="PTHR30405:SF21">
    <property type="entry name" value="TRANSPOSASE-RELATED"/>
    <property type="match status" value="1"/>
</dbReference>
<dbReference type="RefSeq" id="WP_114450616.1">
    <property type="nucleotide sequence ID" value="NZ_QPHM01000003.1"/>
</dbReference>
<keyword evidence="1" id="KW-0238">DNA-binding</keyword>
<name>A0A368N1Q9_9EURY</name>